<dbReference type="Proteomes" id="UP000612282">
    <property type="component" value="Unassembled WGS sequence"/>
</dbReference>
<evidence type="ECO:0000313" key="2">
    <source>
        <dbReference type="Proteomes" id="UP000612282"/>
    </source>
</evidence>
<organism evidence="1 2">
    <name type="scientific">Actinoplanes couchii</name>
    <dbReference type="NCBI Taxonomy" id="403638"/>
    <lineage>
        <taxon>Bacteria</taxon>
        <taxon>Bacillati</taxon>
        <taxon>Actinomycetota</taxon>
        <taxon>Actinomycetes</taxon>
        <taxon>Micromonosporales</taxon>
        <taxon>Micromonosporaceae</taxon>
        <taxon>Actinoplanes</taxon>
    </lineage>
</organism>
<evidence type="ECO:0000313" key="1">
    <source>
        <dbReference type="EMBL" id="GID61837.1"/>
    </source>
</evidence>
<reference evidence="1 2" key="1">
    <citation type="submission" date="2021-01" db="EMBL/GenBank/DDBJ databases">
        <title>Whole genome shotgun sequence of Actinoplanes couchii NBRC 106145.</title>
        <authorList>
            <person name="Komaki H."/>
            <person name="Tamura T."/>
        </authorList>
    </citation>
    <scope>NUCLEOTIDE SEQUENCE [LARGE SCALE GENOMIC DNA]</scope>
    <source>
        <strain evidence="1 2">NBRC 106145</strain>
    </source>
</reference>
<protein>
    <submittedName>
        <fullName evidence="1">Uncharacterized protein</fullName>
    </submittedName>
</protein>
<gene>
    <name evidence="1" type="ORF">Aco03nite_102410</name>
</gene>
<sequence>MNDHFPYDPDGPPVPISVWRAPTAGAGETLSPPLAHRLLAALIRRRRIIFDLTTGEQIARTAAQFRCRYAAHTSTTLAAEPWRAHLIITGRPQPGISVGRLMAGCAARLLPGCPVAVVLSGADFLVIQTVIAAARTAGLTYRHHIVAAEQTPPAALLSIHTDVLVFTRNRR</sequence>
<dbReference type="RefSeq" id="WP_203810189.1">
    <property type="nucleotide sequence ID" value="NZ_BAAAQE010000022.1"/>
</dbReference>
<comment type="caution">
    <text evidence="1">The sequence shown here is derived from an EMBL/GenBank/DDBJ whole genome shotgun (WGS) entry which is preliminary data.</text>
</comment>
<dbReference type="EMBL" id="BOMG01000141">
    <property type="protein sequence ID" value="GID61837.1"/>
    <property type="molecule type" value="Genomic_DNA"/>
</dbReference>
<accession>A0ABQ3XTW2</accession>
<proteinExistence type="predicted"/>
<keyword evidence="2" id="KW-1185">Reference proteome</keyword>
<name>A0ABQ3XTW2_9ACTN</name>